<evidence type="ECO:0000313" key="10">
    <source>
        <dbReference type="Proteomes" id="UP000007646"/>
    </source>
</evidence>
<reference evidence="9 10" key="1">
    <citation type="submission" date="2009-06" db="EMBL/GenBank/DDBJ databases">
        <title>The Genome Sequence of Loxodonta africana (African elephant).</title>
        <authorList>
            <person name="Di Palma F."/>
            <person name="Heiman D."/>
            <person name="Young S."/>
            <person name="Johnson J."/>
            <person name="Lander E.S."/>
            <person name="Lindblad-Toh K."/>
        </authorList>
    </citation>
    <scope>NUCLEOTIDE SEQUENCE [LARGE SCALE GENOMIC DNA]</scope>
    <source>
        <strain evidence="9 10">Isolate ISIS603380</strain>
    </source>
</reference>
<dbReference type="SUPFAM" id="SSF47459">
    <property type="entry name" value="HLH, helix-loop-helix DNA-binding domain"/>
    <property type="match status" value="1"/>
</dbReference>
<dbReference type="GO" id="GO:0005634">
    <property type="term" value="C:nucleus"/>
    <property type="evidence" value="ECO:0007669"/>
    <property type="project" value="UniProtKB-SubCell"/>
</dbReference>
<reference evidence="9" key="3">
    <citation type="submission" date="2025-09" db="UniProtKB">
        <authorList>
            <consortium name="Ensembl"/>
        </authorList>
    </citation>
    <scope>IDENTIFICATION</scope>
    <source>
        <strain evidence="9">Isolate ISIS603380</strain>
    </source>
</reference>
<evidence type="ECO:0000256" key="1">
    <source>
        <dbReference type="ARBA" id="ARBA00004123"/>
    </source>
</evidence>
<dbReference type="Gene3D" id="3.30.450.20">
    <property type="entry name" value="PAS domain"/>
    <property type="match status" value="2"/>
</dbReference>
<feature type="domain" description="PAS" evidence="7">
    <location>
        <begin position="93"/>
        <end position="150"/>
    </location>
</feature>
<dbReference type="GO" id="GO:0006805">
    <property type="term" value="P:xenobiotic metabolic process"/>
    <property type="evidence" value="ECO:0007669"/>
    <property type="project" value="InterPro"/>
</dbReference>
<name>G3UJA9_LOXAF</name>
<dbReference type="HOGENOM" id="CLU_010044_0_0_1"/>
<dbReference type="CDD" id="cd19696">
    <property type="entry name" value="bHLH-PAS_AhR_like"/>
    <property type="match status" value="1"/>
</dbReference>
<dbReference type="GO" id="GO:0000976">
    <property type="term" value="F:transcription cis-regulatory region binding"/>
    <property type="evidence" value="ECO:0007669"/>
    <property type="project" value="TreeGrafter"/>
</dbReference>
<dbReference type="PANTHER" id="PTHR10649:SF17">
    <property type="entry name" value="ARYL HYDROCARBON RECEPTOR 2"/>
    <property type="match status" value="1"/>
</dbReference>
<dbReference type="Proteomes" id="UP000007646">
    <property type="component" value="Unassembled WGS sequence"/>
</dbReference>
<keyword evidence="4" id="KW-0238">DNA-binding</keyword>
<dbReference type="SUPFAM" id="SSF55785">
    <property type="entry name" value="PYP-like sensor domain (PAS domain)"/>
    <property type="match status" value="2"/>
</dbReference>
<dbReference type="Pfam" id="PF14598">
    <property type="entry name" value="PAS_11"/>
    <property type="match status" value="1"/>
</dbReference>
<dbReference type="PROSITE" id="PS50888">
    <property type="entry name" value="BHLH"/>
    <property type="match status" value="1"/>
</dbReference>
<dbReference type="InterPro" id="IPR039091">
    <property type="entry name" value="AHR/AHRR"/>
</dbReference>
<dbReference type="GO" id="GO:0046983">
    <property type="term" value="F:protein dimerization activity"/>
    <property type="evidence" value="ECO:0007669"/>
    <property type="project" value="InterPro"/>
</dbReference>
<evidence type="ECO:0000256" key="6">
    <source>
        <dbReference type="ARBA" id="ARBA00023242"/>
    </source>
</evidence>
<dbReference type="FunFam" id="3.30.450.20:FF:000019">
    <property type="entry name" value="Aryl hydrocarbon receptor 1"/>
    <property type="match status" value="1"/>
</dbReference>
<evidence type="ECO:0000259" key="7">
    <source>
        <dbReference type="PROSITE" id="PS50112"/>
    </source>
</evidence>
<evidence type="ECO:0000256" key="3">
    <source>
        <dbReference type="ARBA" id="ARBA00023015"/>
    </source>
</evidence>
<dbReference type="SMART" id="SM00086">
    <property type="entry name" value="PAC"/>
    <property type="match status" value="1"/>
</dbReference>
<evidence type="ECO:0000313" key="9">
    <source>
        <dbReference type="Ensembl" id="ENSLAFP00000027917.1"/>
    </source>
</evidence>
<dbReference type="CDD" id="cd00130">
    <property type="entry name" value="PAS"/>
    <property type="match status" value="2"/>
</dbReference>
<evidence type="ECO:0000259" key="8">
    <source>
        <dbReference type="PROSITE" id="PS50888"/>
    </source>
</evidence>
<dbReference type="PANTHER" id="PTHR10649">
    <property type="entry name" value="ARYL HYDROCARBON RECEPTOR"/>
    <property type="match status" value="1"/>
</dbReference>
<feature type="domain" description="BHLH" evidence="8">
    <location>
        <begin position="4"/>
        <end position="57"/>
    </location>
</feature>
<dbReference type="OMA" id="FLQCKAH"/>
<dbReference type="InterPro" id="IPR001610">
    <property type="entry name" value="PAC"/>
</dbReference>
<dbReference type="InterPro" id="IPR011598">
    <property type="entry name" value="bHLH_dom"/>
</dbReference>
<dbReference type="Gene3D" id="4.10.280.10">
    <property type="entry name" value="Helix-loop-helix DNA-binding domain"/>
    <property type="match status" value="1"/>
</dbReference>
<evidence type="ECO:0000256" key="4">
    <source>
        <dbReference type="ARBA" id="ARBA00023125"/>
    </source>
</evidence>
<evidence type="ECO:0000256" key="2">
    <source>
        <dbReference type="ARBA" id="ARBA00022737"/>
    </source>
</evidence>
<dbReference type="InterPro" id="IPR036638">
    <property type="entry name" value="HLH_DNA-bd_sf"/>
</dbReference>
<dbReference type="SMART" id="SM00091">
    <property type="entry name" value="PAS"/>
    <property type="match status" value="2"/>
</dbReference>
<dbReference type="eggNOG" id="KOG3560">
    <property type="taxonomic scope" value="Eukaryota"/>
</dbReference>
<dbReference type="STRING" id="9785.ENSLAFP00000027917"/>
<dbReference type="InterPro" id="IPR000014">
    <property type="entry name" value="PAS"/>
</dbReference>
<proteinExistence type="predicted"/>
<dbReference type="PROSITE" id="PS50112">
    <property type="entry name" value="PAS"/>
    <property type="match status" value="1"/>
</dbReference>
<dbReference type="InterPro" id="IPR035965">
    <property type="entry name" value="PAS-like_dom_sf"/>
</dbReference>
<accession>G3UJA9</accession>
<evidence type="ECO:0000256" key="5">
    <source>
        <dbReference type="ARBA" id="ARBA00023163"/>
    </source>
</evidence>
<keyword evidence="6" id="KW-0539">Nucleus</keyword>
<dbReference type="GO" id="GO:0004879">
    <property type="term" value="F:nuclear receptor activity"/>
    <property type="evidence" value="ECO:0007669"/>
    <property type="project" value="TreeGrafter"/>
</dbReference>
<dbReference type="FunFam" id="3.30.450.20:FF:000035">
    <property type="entry name" value="Aryl hydrocarbon receptor"/>
    <property type="match status" value="1"/>
</dbReference>
<reference evidence="9" key="2">
    <citation type="submission" date="2025-08" db="UniProtKB">
        <authorList>
            <consortium name="Ensembl"/>
        </authorList>
    </citation>
    <scope>IDENTIFICATION</scope>
    <source>
        <strain evidence="9">Isolate ISIS603380</strain>
    </source>
</reference>
<dbReference type="Ensembl" id="ENSLAFT00000029059.1">
    <property type="protein sequence ID" value="ENSLAFP00000027917.1"/>
    <property type="gene ID" value="ENSLAFG00000030495.1"/>
</dbReference>
<dbReference type="GO" id="GO:0034751">
    <property type="term" value="C:aryl hydrocarbon receptor complex"/>
    <property type="evidence" value="ECO:0007669"/>
    <property type="project" value="TreeGrafter"/>
</dbReference>
<dbReference type="AlphaFoldDB" id="G3UJA9"/>
<keyword evidence="3" id="KW-0805">Transcription regulation</keyword>
<dbReference type="InterPro" id="IPR013767">
    <property type="entry name" value="PAS_fold"/>
</dbReference>
<keyword evidence="5" id="KW-0804">Transcription</keyword>
<protein>
    <submittedName>
        <fullName evidence="9">Uncharacterized protein</fullName>
    </submittedName>
</protein>
<sequence>KPQPPEGAKSNPSKRHRDRLNQELSKLTHLLPFPEDVRARLDKLSILRLIVGYLKMKGYFSESLVSNPPVNPGGSEHASPQINAELFSEGDLLLQALNGFLMAVTEDGYVFYVSPTVQDYLGFHQSDVIYQSVFELIHKEDRPMFQSQLRWSPDPEPVSGLPLPGKKFQPLSGAAIDGRQHPSLEDPPCLERSFVCRFRCLLDNSPGFLELHFHGHLKCLPGQNNRSEDGTLVSSQLTLFAIATPHQPLTMLELQTKTFLFQTKHKLDFTPIACDSRGKVALGYTESELCRRGSGYQFIHPADMMHCAEKHLQLIRTGESGLTVFRLLTKQASWLWVQSDARLVFRGGQPDCIVARQRVLTNAEGEEHLRKRALELPFTFTTGEAILYEKSLPGLLTTLP</sequence>
<dbReference type="GeneTree" id="ENSGT00940000154486"/>
<dbReference type="Pfam" id="PF00010">
    <property type="entry name" value="HLH"/>
    <property type="match status" value="1"/>
</dbReference>
<comment type="subcellular location">
    <subcellularLocation>
        <location evidence="1">Nucleus</location>
    </subcellularLocation>
</comment>
<organism evidence="9 10">
    <name type="scientific">Loxodonta africana</name>
    <name type="common">African elephant</name>
    <dbReference type="NCBI Taxonomy" id="9785"/>
    <lineage>
        <taxon>Eukaryota</taxon>
        <taxon>Metazoa</taxon>
        <taxon>Chordata</taxon>
        <taxon>Craniata</taxon>
        <taxon>Vertebrata</taxon>
        <taxon>Euteleostomi</taxon>
        <taxon>Mammalia</taxon>
        <taxon>Eutheria</taxon>
        <taxon>Afrotheria</taxon>
        <taxon>Proboscidea</taxon>
        <taxon>Elephantidae</taxon>
        <taxon>Loxodonta</taxon>
    </lineage>
</organism>
<keyword evidence="2" id="KW-0677">Repeat</keyword>
<dbReference type="Pfam" id="PF00989">
    <property type="entry name" value="PAS"/>
    <property type="match status" value="1"/>
</dbReference>
<keyword evidence="10" id="KW-1185">Reference proteome</keyword>
<dbReference type="InParanoid" id="G3UJA9"/>